<dbReference type="InterPro" id="IPR042088">
    <property type="entry name" value="OligoPept_F_C"/>
</dbReference>
<evidence type="ECO:0000256" key="3">
    <source>
        <dbReference type="ARBA" id="ARBA00022801"/>
    </source>
</evidence>
<keyword evidence="5 6" id="KW-0482">Metalloprotease</keyword>
<dbReference type="KEGG" id="lar:lam_441"/>
<evidence type="ECO:0000256" key="6">
    <source>
        <dbReference type="RuleBase" id="RU003435"/>
    </source>
</evidence>
<dbReference type="Gene3D" id="1.20.140.70">
    <property type="entry name" value="Oligopeptidase f, N-terminal domain"/>
    <property type="match status" value="1"/>
</dbReference>
<proteinExistence type="inferred from homology"/>
<dbReference type="Pfam" id="PF08439">
    <property type="entry name" value="Peptidase_M3_N"/>
    <property type="match status" value="1"/>
</dbReference>
<dbReference type="SUPFAM" id="SSF55486">
    <property type="entry name" value="Metalloproteases ('zincins'), catalytic domain"/>
    <property type="match status" value="1"/>
</dbReference>
<keyword evidence="4 6" id="KW-0862">Zinc</keyword>
<feature type="domain" description="Oligopeptidase F N-terminal" evidence="8">
    <location>
        <begin position="143"/>
        <end position="212"/>
    </location>
</feature>
<sequence>MIDFRRQYIAYNLFLNPKLSIDNKNDCKKKLGELPRWNLNDLYPSHDSQEILNDIKRIDQESLAFKTRWENNLLNATNLNECNGLGAAIAEYERLYDIIGRVISYAYLLHSCNMSNPEISKFYTDTIAKLSLVNNQLIFFALEINNIDDNNLEKSYSNDSLALKYSPWIKNVRKLKKHLLSNDLECLMSDMSQTGLNPIKMFFSETIESLRFKVDDQKLPLEKALNLLLSPDRSIREKSGKAISKTFNKSGYIFTFITNSIAKEDEIQDKWRKYDNIADSRHLENNIEPAVIDSLVKSVKNYYPKISHRYYAMKKKWLKLDKLNFWDRYAPIPEEKETIISFDKAKEISLKAYSNFSPKMSEIAEKMFVNKWIDAPQYEGKASGAFSHPTVPSSHPYVLLNYAGKLRDVMTLSHETGHAIHQVLAAQHQGALMSDSSLVLSETASVFGETLTFDFLMRSISDKKEVKTLLAKKVEDSISTIIRQIALYDFELRLHKARRATGSLPTAQINAIWLETQKEALGPDFELDDTGFENSWMMIPHFINVPFYVYSYAFGNCLVNSLYEIYKENTVNQFQEKYLDILRAGNSKHHSELLRPFNINLNDTDFWDRGLHAVERMIDDIEKM</sequence>
<name>U6B5B4_9HYPH</name>
<dbReference type="AlphaFoldDB" id="U6B5B4"/>
<dbReference type="InterPro" id="IPR001567">
    <property type="entry name" value="Pept_M3A_M3B_dom"/>
</dbReference>
<evidence type="ECO:0000256" key="5">
    <source>
        <dbReference type="ARBA" id="ARBA00023049"/>
    </source>
</evidence>
<dbReference type="HOGENOM" id="CLU_021290_3_0_5"/>
<evidence type="ECO:0000256" key="2">
    <source>
        <dbReference type="ARBA" id="ARBA00022723"/>
    </source>
</evidence>
<keyword evidence="1 6" id="KW-0645">Protease</keyword>
<dbReference type="PATRIC" id="fig|1261131.3.peg.420"/>
<dbReference type="Gene3D" id="1.10.1370.20">
    <property type="entry name" value="Oligoendopeptidase f, C-terminal domain"/>
    <property type="match status" value="1"/>
</dbReference>
<accession>U6B5B4</accession>
<keyword evidence="10" id="KW-1185">Reference proteome</keyword>
<evidence type="ECO:0000259" key="7">
    <source>
        <dbReference type="Pfam" id="PF01432"/>
    </source>
</evidence>
<evidence type="ECO:0000313" key="10">
    <source>
        <dbReference type="Proteomes" id="UP000017862"/>
    </source>
</evidence>
<feature type="domain" description="Peptidase M3A/M3B catalytic" evidence="7">
    <location>
        <begin position="228"/>
        <end position="611"/>
    </location>
</feature>
<dbReference type="PANTHER" id="PTHR11804:SF5">
    <property type="entry name" value="OLIGOENDOPEPTIDASE F"/>
    <property type="match status" value="1"/>
</dbReference>
<dbReference type="RefSeq" id="WP_007557198.1">
    <property type="nucleotide sequence ID" value="NC_022793.1"/>
</dbReference>
<evidence type="ECO:0000256" key="1">
    <source>
        <dbReference type="ARBA" id="ARBA00022670"/>
    </source>
</evidence>
<dbReference type="InterPro" id="IPR045090">
    <property type="entry name" value="Pept_M3A_M3B"/>
</dbReference>
<dbReference type="PANTHER" id="PTHR11804">
    <property type="entry name" value="PROTEASE M3 THIMET OLIGOPEPTIDASE-RELATED"/>
    <property type="match status" value="1"/>
</dbReference>
<dbReference type="InterPro" id="IPR013647">
    <property type="entry name" value="OligopepF_N_dom"/>
</dbReference>
<dbReference type="GO" id="GO:0006518">
    <property type="term" value="P:peptide metabolic process"/>
    <property type="evidence" value="ECO:0007669"/>
    <property type="project" value="TreeGrafter"/>
</dbReference>
<dbReference type="eggNOG" id="COG1164">
    <property type="taxonomic scope" value="Bacteria"/>
</dbReference>
<organism evidence="9 10">
    <name type="scientific">Candidatus Liberibacter americanus str. Sao Paulo</name>
    <dbReference type="NCBI Taxonomy" id="1261131"/>
    <lineage>
        <taxon>Bacteria</taxon>
        <taxon>Pseudomonadati</taxon>
        <taxon>Pseudomonadota</taxon>
        <taxon>Alphaproteobacteria</taxon>
        <taxon>Hyphomicrobiales</taxon>
        <taxon>Rhizobiaceae</taxon>
        <taxon>Liberibacter</taxon>
    </lineage>
</organism>
<dbReference type="GO" id="GO:0004222">
    <property type="term" value="F:metalloendopeptidase activity"/>
    <property type="evidence" value="ECO:0007669"/>
    <property type="project" value="InterPro"/>
</dbReference>
<dbReference type="Pfam" id="PF01432">
    <property type="entry name" value="Peptidase_M3"/>
    <property type="match status" value="1"/>
</dbReference>
<dbReference type="CDD" id="cd09610">
    <property type="entry name" value="M3B_PepF"/>
    <property type="match status" value="1"/>
</dbReference>
<comment type="similarity">
    <text evidence="6">Belongs to the peptidase M3 family.</text>
</comment>
<dbReference type="GO" id="GO:0006508">
    <property type="term" value="P:proteolysis"/>
    <property type="evidence" value="ECO:0007669"/>
    <property type="project" value="UniProtKB-KW"/>
</dbReference>
<evidence type="ECO:0000259" key="8">
    <source>
        <dbReference type="Pfam" id="PF08439"/>
    </source>
</evidence>
<comment type="cofactor">
    <cofactor evidence="6">
        <name>Zn(2+)</name>
        <dbReference type="ChEBI" id="CHEBI:29105"/>
    </cofactor>
    <text evidence="6">Binds 1 zinc ion.</text>
</comment>
<dbReference type="GO" id="GO:0046872">
    <property type="term" value="F:metal ion binding"/>
    <property type="evidence" value="ECO:0007669"/>
    <property type="project" value="UniProtKB-UniRule"/>
</dbReference>
<keyword evidence="2 6" id="KW-0479">Metal-binding</keyword>
<reference evidence="9 10" key="1">
    <citation type="journal article" date="2014" name="Mol. Plant Microbe Interact.">
        <title>The complete genome sequence of Candidatus Liberibacter americanus, associated with citrus Huanglongbing.</title>
        <authorList>
            <person name="Wulff N.A."/>
            <person name="Zhang S."/>
            <person name="Setubal J.C."/>
            <person name="Almeida N.F."/>
            <person name="Martins E.C."/>
            <person name="Harakava R."/>
            <person name="Kumar D."/>
            <person name="Rangel L.T."/>
            <person name="Foissac X."/>
            <person name="Bove J."/>
            <person name="Gabriel D.W."/>
        </authorList>
    </citation>
    <scope>NUCLEOTIDE SEQUENCE [LARGE SCALE GENOMIC DNA]</scope>
    <source>
        <strain evidence="9 10">Sao Paulo</strain>
    </source>
</reference>
<dbReference type="Proteomes" id="UP000017862">
    <property type="component" value="Chromosome"/>
</dbReference>
<dbReference type="EMBL" id="CP006604">
    <property type="protein sequence ID" value="AHA27803.1"/>
    <property type="molecule type" value="Genomic_DNA"/>
</dbReference>
<evidence type="ECO:0000313" key="9">
    <source>
        <dbReference type="EMBL" id="AHA27803.1"/>
    </source>
</evidence>
<keyword evidence="3 6" id="KW-0378">Hydrolase</keyword>
<gene>
    <name evidence="9" type="ORF">lam_441</name>
</gene>
<protein>
    <submittedName>
        <fullName evidence="9">Oligoendopeptidase F</fullName>
    </submittedName>
</protein>
<dbReference type="STRING" id="1261131.lam_441"/>
<evidence type="ECO:0000256" key="4">
    <source>
        <dbReference type="ARBA" id="ARBA00022833"/>
    </source>
</evidence>